<name>A0A843XY27_COLES</name>
<reference evidence="1" key="1">
    <citation type="submission" date="2017-07" db="EMBL/GenBank/DDBJ databases">
        <title>Taro Niue Genome Assembly and Annotation.</title>
        <authorList>
            <person name="Atibalentja N."/>
            <person name="Keating K."/>
            <person name="Fields C.J."/>
        </authorList>
    </citation>
    <scope>NUCLEOTIDE SEQUENCE</scope>
    <source>
        <strain evidence="1">Niue_2</strain>
        <tissue evidence="1">Leaf</tissue>
    </source>
</reference>
<protein>
    <submittedName>
        <fullName evidence="1">Uncharacterized protein</fullName>
    </submittedName>
</protein>
<sequence length="115" mass="12747">MRRGSPSRSGCQPLKAQASYPFPLSLILPFSLSLRRPLPPLFSPLCVSGEEEGCAWCPGVVERAWSEEEVFIPTRRALWGSILRLSFLHALLPRLCMFVAHGRPGIEDPDSLPSC</sequence>
<proteinExistence type="predicted"/>
<keyword evidence="2" id="KW-1185">Reference proteome</keyword>
<organism evidence="1 2">
    <name type="scientific">Colocasia esculenta</name>
    <name type="common">Wild taro</name>
    <name type="synonym">Arum esculentum</name>
    <dbReference type="NCBI Taxonomy" id="4460"/>
    <lineage>
        <taxon>Eukaryota</taxon>
        <taxon>Viridiplantae</taxon>
        <taxon>Streptophyta</taxon>
        <taxon>Embryophyta</taxon>
        <taxon>Tracheophyta</taxon>
        <taxon>Spermatophyta</taxon>
        <taxon>Magnoliopsida</taxon>
        <taxon>Liliopsida</taxon>
        <taxon>Araceae</taxon>
        <taxon>Aroideae</taxon>
        <taxon>Colocasieae</taxon>
        <taxon>Colocasia</taxon>
    </lineage>
</organism>
<comment type="caution">
    <text evidence="1">The sequence shown here is derived from an EMBL/GenBank/DDBJ whole genome shotgun (WGS) entry which is preliminary data.</text>
</comment>
<dbReference type="AlphaFoldDB" id="A0A843XY27"/>
<gene>
    <name evidence="1" type="ORF">Taro_056961</name>
</gene>
<dbReference type="Proteomes" id="UP000652761">
    <property type="component" value="Unassembled WGS sequence"/>
</dbReference>
<dbReference type="EMBL" id="NMUH01018482">
    <property type="protein sequence ID" value="MQM23891.1"/>
    <property type="molecule type" value="Genomic_DNA"/>
</dbReference>
<accession>A0A843XY27</accession>
<evidence type="ECO:0000313" key="2">
    <source>
        <dbReference type="Proteomes" id="UP000652761"/>
    </source>
</evidence>
<evidence type="ECO:0000313" key="1">
    <source>
        <dbReference type="EMBL" id="MQM23891.1"/>
    </source>
</evidence>